<gene>
    <name evidence="1" type="ORF">F2Q69_00020043</name>
</gene>
<dbReference type="EMBL" id="QGKX02001290">
    <property type="protein sequence ID" value="KAF3538661.1"/>
    <property type="molecule type" value="Genomic_DNA"/>
</dbReference>
<reference evidence="1" key="1">
    <citation type="submission" date="2019-12" db="EMBL/GenBank/DDBJ databases">
        <title>Genome sequencing and annotation of Brassica cretica.</title>
        <authorList>
            <person name="Studholme D.J."/>
            <person name="Sarris P."/>
        </authorList>
    </citation>
    <scope>NUCLEOTIDE SEQUENCE</scope>
    <source>
        <strain evidence="1">PFS-109/04</strain>
        <tissue evidence="1">Leaf</tissue>
    </source>
</reference>
<dbReference type="AlphaFoldDB" id="A0A8S9QCH1"/>
<evidence type="ECO:0000313" key="1">
    <source>
        <dbReference type="EMBL" id="KAF3538661.1"/>
    </source>
</evidence>
<proteinExistence type="predicted"/>
<accession>A0A8S9QCH1</accession>
<comment type="caution">
    <text evidence="1">The sequence shown here is derived from an EMBL/GenBank/DDBJ whole genome shotgun (WGS) entry which is preliminary data.</text>
</comment>
<evidence type="ECO:0000313" key="2">
    <source>
        <dbReference type="Proteomes" id="UP000712600"/>
    </source>
</evidence>
<dbReference type="Proteomes" id="UP000712600">
    <property type="component" value="Unassembled WGS sequence"/>
</dbReference>
<organism evidence="1 2">
    <name type="scientific">Brassica cretica</name>
    <name type="common">Mustard</name>
    <dbReference type="NCBI Taxonomy" id="69181"/>
    <lineage>
        <taxon>Eukaryota</taxon>
        <taxon>Viridiplantae</taxon>
        <taxon>Streptophyta</taxon>
        <taxon>Embryophyta</taxon>
        <taxon>Tracheophyta</taxon>
        <taxon>Spermatophyta</taxon>
        <taxon>Magnoliopsida</taxon>
        <taxon>eudicotyledons</taxon>
        <taxon>Gunneridae</taxon>
        <taxon>Pentapetalae</taxon>
        <taxon>rosids</taxon>
        <taxon>malvids</taxon>
        <taxon>Brassicales</taxon>
        <taxon>Brassicaceae</taxon>
        <taxon>Brassiceae</taxon>
        <taxon>Brassica</taxon>
    </lineage>
</organism>
<sequence length="266" mass="30636">MDVDTSFRVIGLVAYVQIDPLEIAFFVTPGGRWKVFRGRLPVWPDRSESRNRVFCRCGLLWPHTGFYSWPSPLMFPPVLRERSRAILPCEPVDVGCGGSESDSRPVLPALPNRGFLLPLSWAFRKTRPAERTGFAFFSDGRRRLRPTDRTGRLCLDRSARNRLLCCSRREVEGSPRSVMCLAGLFRQGSDLKNPCLPVWPDRSESRNRVFSRCGLLWACAGFYSWPSPLRFPPVLRERPRAFLVRLTFSERRRTFLSSRPVSRRSL</sequence>
<name>A0A8S9QCH1_BRACR</name>
<protein>
    <submittedName>
        <fullName evidence="1">Uncharacterized protein</fullName>
    </submittedName>
</protein>